<dbReference type="NCBIfam" id="NF040911">
    <property type="entry name" value="KGW_Acineto"/>
    <property type="match status" value="1"/>
</dbReference>
<accession>A0A833PEC5</accession>
<evidence type="ECO:0000313" key="3">
    <source>
        <dbReference type="EMBL" id="KAF1023743.1"/>
    </source>
</evidence>
<keyword evidence="1" id="KW-1133">Transmembrane helix</keyword>
<evidence type="ECO:0000313" key="4">
    <source>
        <dbReference type="Proteomes" id="UP000490535"/>
    </source>
</evidence>
<dbReference type="EMBL" id="WNDP01000074">
    <property type="protein sequence ID" value="KAF1023743.1"/>
    <property type="molecule type" value="Genomic_DNA"/>
</dbReference>
<keyword evidence="1" id="KW-0472">Membrane</keyword>
<dbReference type="EMBL" id="WNDP01000301">
    <property type="protein sequence ID" value="KAF1011068.1"/>
    <property type="molecule type" value="Genomic_DNA"/>
</dbReference>
<sequence>MIRTVSYSTAEKVILRQKGWKWFGAVLLLQIVIILSAYFIA</sequence>
<feature type="transmembrane region" description="Helical" evidence="1">
    <location>
        <begin position="20"/>
        <end position="40"/>
    </location>
</feature>
<name>A0A833PEC5_ACIBZ</name>
<gene>
    <name evidence="3" type="ORF">GAK29_02858</name>
    <name evidence="2" type="ORF">GAK29_05000</name>
</gene>
<evidence type="ECO:0000256" key="1">
    <source>
        <dbReference type="SAM" id="Phobius"/>
    </source>
</evidence>
<organism evidence="3 4">
    <name type="scientific">Acinetobacter bereziniae</name>
    <name type="common">Acinetobacter genomosp. 10</name>
    <dbReference type="NCBI Taxonomy" id="106648"/>
    <lineage>
        <taxon>Bacteria</taxon>
        <taxon>Pseudomonadati</taxon>
        <taxon>Pseudomonadota</taxon>
        <taxon>Gammaproteobacteria</taxon>
        <taxon>Moraxellales</taxon>
        <taxon>Moraxellaceae</taxon>
        <taxon>Acinetobacter</taxon>
    </lineage>
</organism>
<comment type="caution">
    <text evidence="3">The sequence shown here is derived from an EMBL/GenBank/DDBJ whole genome shotgun (WGS) entry which is preliminary data.</text>
</comment>
<dbReference type="Proteomes" id="UP000490535">
    <property type="component" value="Unassembled WGS sequence"/>
</dbReference>
<dbReference type="AlphaFoldDB" id="A0A833PEC5"/>
<evidence type="ECO:0000313" key="2">
    <source>
        <dbReference type="EMBL" id="KAF1011068.1"/>
    </source>
</evidence>
<reference evidence="4" key="1">
    <citation type="journal article" date="2020" name="MBio">
        <title>Horizontal gene transfer to a defensive symbiont with a reduced genome amongst a multipartite beetle microbiome.</title>
        <authorList>
            <person name="Waterworth S.C."/>
            <person name="Florez L.V."/>
            <person name="Rees E.R."/>
            <person name="Hertweck C."/>
            <person name="Kaltenpoth M."/>
            <person name="Kwan J.C."/>
        </authorList>
    </citation>
    <scope>NUCLEOTIDE SEQUENCE [LARGE SCALE GENOMIC DNA]</scope>
</reference>
<proteinExistence type="predicted"/>
<protein>
    <submittedName>
        <fullName evidence="3">Uncharacterized protein</fullName>
    </submittedName>
</protein>
<keyword evidence="1" id="KW-0812">Transmembrane</keyword>